<feature type="compositionally biased region" description="Polar residues" evidence="1">
    <location>
        <begin position="34"/>
        <end position="49"/>
    </location>
</feature>
<gene>
    <name evidence="3" type="ORF">FHS42_004208</name>
</gene>
<evidence type="ECO:0000313" key="3">
    <source>
        <dbReference type="EMBL" id="MBB5937129.1"/>
    </source>
</evidence>
<evidence type="ECO:0000256" key="1">
    <source>
        <dbReference type="SAM" id="MobiDB-lite"/>
    </source>
</evidence>
<feature type="region of interest" description="Disordered" evidence="1">
    <location>
        <begin position="23"/>
        <end position="75"/>
    </location>
</feature>
<comment type="caution">
    <text evidence="3">The sequence shown here is derived from an EMBL/GenBank/DDBJ whole genome shotgun (WGS) entry which is preliminary data.</text>
</comment>
<proteinExistence type="predicted"/>
<accession>A0A7W9QBJ3</accession>
<sequence length="155" mass="16147">MRTLTAIAVAGALVLAVSACGGSDVGDGKAEPQPGTSKASISQVTTPSQAPAGEPGTPPLSTHYEGMAAAPSDMSDRAKQDLLGLKTLELQVALREIDPSLGAPADVNKAVQQCVRLRSDNDSKDAAQRFSSPHHQVTEADGKRINAMLRERFCP</sequence>
<keyword evidence="4" id="KW-1185">Reference proteome</keyword>
<keyword evidence="2" id="KW-0732">Signal</keyword>
<protein>
    <recommendedName>
        <fullName evidence="5">DUF732 domain-containing protein</fullName>
    </recommendedName>
</protein>
<dbReference type="PROSITE" id="PS51257">
    <property type="entry name" value="PROKAR_LIPOPROTEIN"/>
    <property type="match status" value="1"/>
</dbReference>
<dbReference type="AlphaFoldDB" id="A0A7W9QBJ3"/>
<dbReference type="Proteomes" id="UP000588098">
    <property type="component" value="Unassembled WGS sequence"/>
</dbReference>
<feature type="signal peptide" evidence="2">
    <location>
        <begin position="1"/>
        <end position="21"/>
    </location>
</feature>
<dbReference type="RefSeq" id="WP_184573856.1">
    <property type="nucleotide sequence ID" value="NZ_JACHJL010000010.1"/>
</dbReference>
<evidence type="ECO:0008006" key="5">
    <source>
        <dbReference type="Google" id="ProtNLM"/>
    </source>
</evidence>
<dbReference type="EMBL" id="JACHJL010000010">
    <property type="protein sequence ID" value="MBB5937129.1"/>
    <property type="molecule type" value="Genomic_DNA"/>
</dbReference>
<organism evidence="3 4">
    <name type="scientific">Streptomyces zagrosensis</name>
    <dbReference type="NCBI Taxonomy" id="1042984"/>
    <lineage>
        <taxon>Bacteria</taxon>
        <taxon>Bacillati</taxon>
        <taxon>Actinomycetota</taxon>
        <taxon>Actinomycetes</taxon>
        <taxon>Kitasatosporales</taxon>
        <taxon>Streptomycetaceae</taxon>
        <taxon>Streptomyces</taxon>
    </lineage>
</organism>
<evidence type="ECO:0000313" key="4">
    <source>
        <dbReference type="Proteomes" id="UP000588098"/>
    </source>
</evidence>
<reference evidence="3 4" key="1">
    <citation type="submission" date="2020-08" db="EMBL/GenBank/DDBJ databases">
        <title>Genomic Encyclopedia of Type Strains, Phase III (KMG-III): the genomes of soil and plant-associated and newly described type strains.</title>
        <authorList>
            <person name="Whitman W."/>
        </authorList>
    </citation>
    <scope>NUCLEOTIDE SEQUENCE [LARGE SCALE GENOMIC DNA]</scope>
    <source>
        <strain evidence="3 4">CECT 8305</strain>
    </source>
</reference>
<evidence type="ECO:0000256" key="2">
    <source>
        <dbReference type="SAM" id="SignalP"/>
    </source>
</evidence>
<feature type="chain" id="PRO_5039357988" description="DUF732 domain-containing protein" evidence="2">
    <location>
        <begin position="22"/>
        <end position="155"/>
    </location>
</feature>
<feature type="region of interest" description="Disordered" evidence="1">
    <location>
        <begin position="119"/>
        <end position="141"/>
    </location>
</feature>
<name>A0A7W9QBJ3_9ACTN</name>